<evidence type="ECO:0000256" key="1">
    <source>
        <dbReference type="ARBA" id="ARBA00004141"/>
    </source>
</evidence>
<feature type="transmembrane region" description="Helical" evidence="7">
    <location>
        <begin position="204"/>
        <end position="228"/>
    </location>
</feature>
<keyword evidence="2 7" id="KW-0812">Transmembrane</keyword>
<evidence type="ECO:0000256" key="4">
    <source>
        <dbReference type="ARBA" id="ARBA00023136"/>
    </source>
</evidence>
<feature type="transmembrane region" description="Helical" evidence="7">
    <location>
        <begin position="92"/>
        <end position="113"/>
    </location>
</feature>
<name>A0ABR1U3M8_9PEZI</name>
<sequence>MDPGLVTRQGEGPTPPEMGVITVDLPPLTSRGVAHIAVGSVMITLVMIWTAMRLCYSGSVTGHVISVSMGGVGHHAKELSPVHIARYSKLSFFAQIIYGPVIGCVKLSILFMLKRIFFTRGFRIAAYFAVFFALCWTLMPILAALLVCSPIEFSWNKKAPGGKCGDKQVAYALVGVVDLISDLLILALPMRMVFNLQIKTAHKVAIASIFGFSVITMIFTAIRLYYIYGMDFTDPTYSTIVPTTIGSVQMGIAIMVASAPLLRPVFDRTIASWFGLSVASSNRRSPKGSGYLGDSSRRSHNNSYGGELLTLSRSVSGANSAFKKKKHEARHLPYHGSASSHARTVLQSGSEECQPSDGMASKLGDCSKVGWDGGTEEKTQAHVSGVERHSRESQD</sequence>
<accession>A0ABR1U3M8</accession>
<comment type="caution">
    <text evidence="9">The sequence shown here is derived from an EMBL/GenBank/DDBJ whole genome shotgun (WGS) entry which is preliminary data.</text>
</comment>
<organism evidence="9 10">
    <name type="scientific">Apiospora saccharicola</name>
    <dbReference type="NCBI Taxonomy" id="335842"/>
    <lineage>
        <taxon>Eukaryota</taxon>
        <taxon>Fungi</taxon>
        <taxon>Dikarya</taxon>
        <taxon>Ascomycota</taxon>
        <taxon>Pezizomycotina</taxon>
        <taxon>Sordariomycetes</taxon>
        <taxon>Xylariomycetidae</taxon>
        <taxon>Amphisphaeriales</taxon>
        <taxon>Apiosporaceae</taxon>
        <taxon>Apiospora</taxon>
    </lineage>
</organism>
<feature type="transmembrane region" description="Helical" evidence="7">
    <location>
        <begin position="32"/>
        <end position="49"/>
    </location>
</feature>
<feature type="region of interest" description="Disordered" evidence="6">
    <location>
        <begin position="320"/>
        <end position="395"/>
    </location>
</feature>
<feature type="transmembrane region" description="Helical" evidence="7">
    <location>
        <begin position="169"/>
        <end position="192"/>
    </location>
</feature>
<dbReference type="EMBL" id="JAQQWM010000008">
    <property type="protein sequence ID" value="KAK8053491.1"/>
    <property type="molecule type" value="Genomic_DNA"/>
</dbReference>
<reference evidence="9 10" key="1">
    <citation type="submission" date="2023-01" db="EMBL/GenBank/DDBJ databases">
        <title>Analysis of 21 Apiospora genomes using comparative genomics revels a genus with tremendous synthesis potential of carbohydrate active enzymes and secondary metabolites.</title>
        <authorList>
            <person name="Sorensen T."/>
        </authorList>
    </citation>
    <scope>NUCLEOTIDE SEQUENCE [LARGE SCALE GENOMIC DNA]</scope>
    <source>
        <strain evidence="9 10">CBS 83171</strain>
    </source>
</reference>
<evidence type="ECO:0000256" key="7">
    <source>
        <dbReference type="SAM" id="Phobius"/>
    </source>
</evidence>
<feature type="transmembrane region" description="Helical" evidence="7">
    <location>
        <begin position="125"/>
        <end position="149"/>
    </location>
</feature>
<evidence type="ECO:0000313" key="9">
    <source>
        <dbReference type="EMBL" id="KAK8053491.1"/>
    </source>
</evidence>
<evidence type="ECO:0000256" key="6">
    <source>
        <dbReference type="SAM" id="MobiDB-lite"/>
    </source>
</evidence>
<keyword evidence="10" id="KW-1185">Reference proteome</keyword>
<evidence type="ECO:0000256" key="5">
    <source>
        <dbReference type="ARBA" id="ARBA00038359"/>
    </source>
</evidence>
<evidence type="ECO:0000313" key="10">
    <source>
        <dbReference type="Proteomes" id="UP001446871"/>
    </source>
</evidence>
<evidence type="ECO:0000259" key="8">
    <source>
        <dbReference type="Pfam" id="PF20684"/>
    </source>
</evidence>
<feature type="compositionally biased region" description="Basic and acidic residues" evidence="6">
    <location>
        <begin position="375"/>
        <end position="395"/>
    </location>
</feature>
<dbReference type="PANTHER" id="PTHR33048">
    <property type="entry name" value="PTH11-LIKE INTEGRAL MEMBRANE PROTEIN (AFU_ORTHOLOGUE AFUA_5G11245)"/>
    <property type="match status" value="1"/>
</dbReference>
<feature type="transmembrane region" description="Helical" evidence="7">
    <location>
        <begin position="240"/>
        <end position="262"/>
    </location>
</feature>
<proteinExistence type="inferred from homology"/>
<comment type="similarity">
    <text evidence="5">Belongs to the SAT4 family.</text>
</comment>
<dbReference type="Pfam" id="PF20684">
    <property type="entry name" value="Fung_rhodopsin"/>
    <property type="match status" value="1"/>
</dbReference>
<feature type="transmembrane region" description="Helical" evidence="7">
    <location>
        <begin position="54"/>
        <end position="72"/>
    </location>
</feature>
<protein>
    <recommendedName>
        <fullName evidence="8">Rhodopsin domain-containing protein</fullName>
    </recommendedName>
</protein>
<dbReference type="PANTHER" id="PTHR33048:SF57">
    <property type="entry name" value="INTEGRAL MEMBRANE PROTEIN-RELATED"/>
    <property type="match status" value="1"/>
</dbReference>
<evidence type="ECO:0000256" key="2">
    <source>
        <dbReference type="ARBA" id="ARBA00022692"/>
    </source>
</evidence>
<comment type="subcellular location">
    <subcellularLocation>
        <location evidence="1">Membrane</location>
        <topology evidence="1">Multi-pass membrane protein</topology>
    </subcellularLocation>
</comment>
<feature type="domain" description="Rhodopsin" evidence="8">
    <location>
        <begin position="49"/>
        <end position="267"/>
    </location>
</feature>
<evidence type="ECO:0000256" key="3">
    <source>
        <dbReference type="ARBA" id="ARBA00022989"/>
    </source>
</evidence>
<keyword evidence="3 7" id="KW-1133">Transmembrane helix</keyword>
<dbReference type="InterPro" id="IPR049326">
    <property type="entry name" value="Rhodopsin_dom_fungi"/>
</dbReference>
<dbReference type="Proteomes" id="UP001446871">
    <property type="component" value="Unassembled WGS sequence"/>
</dbReference>
<feature type="region of interest" description="Disordered" evidence="6">
    <location>
        <begin position="280"/>
        <end position="303"/>
    </location>
</feature>
<feature type="compositionally biased region" description="Basic residues" evidence="6">
    <location>
        <begin position="322"/>
        <end position="333"/>
    </location>
</feature>
<feature type="compositionally biased region" description="Polar residues" evidence="6">
    <location>
        <begin position="337"/>
        <end position="353"/>
    </location>
</feature>
<dbReference type="InterPro" id="IPR052337">
    <property type="entry name" value="SAT4-like"/>
</dbReference>
<gene>
    <name evidence="9" type="ORF">PG996_012792</name>
</gene>
<keyword evidence="4 7" id="KW-0472">Membrane</keyword>